<dbReference type="OrthoDB" id="273452at2759"/>
<dbReference type="InterPro" id="IPR007751">
    <property type="entry name" value="DUF676_lipase-like"/>
</dbReference>
<sequence length="406" mass="45343">MATPDGRTARHWRHLQAQRRQAESNCSIAQDTPTILTMWAERLRHLDALQGILPESQQPSSEAPPKESLQPNIYVLVHGNNSTPADFDKLARCLYRSHAPDECVVLQSAGNKGYLTRRGIAVCGTVLAIEVLDFLLRYDVDPTQPRQLSIVGHSFGGLIARYSLVLLQHILSALCITPVSFATLCTPHLGSRRPGGGMWKRVVQQVVHGVLSIDTLYGQTGRDLLLEGEPYSVLERMSHPDSLFVVALKRFRHRTLVGLIHGDHLVPHASSCLTTVVPEVPRVEPAQSWQWTLVHSGIDKGDATLGGFAQVNLVEMEASSTRQFTADCVEFDVHQRAAINRRLLSVSHLMTWRRLHVRLDCSKVHWKKAHDWPIGRNQPPDSRSLEFLQVFASMLVRDHLGPTGIN</sequence>
<feature type="domain" description="DUF676" evidence="1">
    <location>
        <begin position="73"/>
        <end position="270"/>
    </location>
</feature>
<dbReference type="EMBL" id="KI913118">
    <property type="protein sequence ID" value="ETV85278.1"/>
    <property type="molecule type" value="Genomic_DNA"/>
</dbReference>
<gene>
    <name evidence="2" type="ORF">H257_03077</name>
</gene>
<organism evidence="2">
    <name type="scientific">Aphanomyces astaci</name>
    <name type="common">Crayfish plague agent</name>
    <dbReference type="NCBI Taxonomy" id="112090"/>
    <lineage>
        <taxon>Eukaryota</taxon>
        <taxon>Sar</taxon>
        <taxon>Stramenopiles</taxon>
        <taxon>Oomycota</taxon>
        <taxon>Saprolegniomycetes</taxon>
        <taxon>Saprolegniales</taxon>
        <taxon>Verrucalvaceae</taxon>
        <taxon>Aphanomyces</taxon>
    </lineage>
</organism>
<dbReference type="SUPFAM" id="SSF53474">
    <property type="entry name" value="alpha/beta-Hydrolases"/>
    <property type="match status" value="1"/>
</dbReference>
<proteinExistence type="predicted"/>
<accession>W4H281</accession>
<name>W4H281_APHAT</name>
<dbReference type="InterPro" id="IPR044294">
    <property type="entry name" value="Lipase-like"/>
</dbReference>
<dbReference type="PANTHER" id="PTHR12482">
    <property type="entry name" value="LIPASE ROG1-RELATED-RELATED"/>
    <property type="match status" value="1"/>
</dbReference>
<dbReference type="InterPro" id="IPR029058">
    <property type="entry name" value="AB_hydrolase_fold"/>
</dbReference>
<dbReference type="Pfam" id="PF05057">
    <property type="entry name" value="DUF676"/>
    <property type="match status" value="1"/>
</dbReference>
<reference evidence="2" key="1">
    <citation type="submission" date="2013-12" db="EMBL/GenBank/DDBJ databases">
        <title>The Genome Sequence of Aphanomyces astaci APO3.</title>
        <authorList>
            <consortium name="The Broad Institute Genomics Platform"/>
            <person name="Russ C."/>
            <person name="Tyler B."/>
            <person name="van West P."/>
            <person name="Dieguez-Uribeondo J."/>
            <person name="Young S.K."/>
            <person name="Zeng Q."/>
            <person name="Gargeya S."/>
            <person name="Fitzgerald M."/>
            <person name="Abouelleil A."/>
            <person name="Alvarado L."/>
            <person name="Chapman S.B."/>
            <person name="Gainer-Dewar J."/>
            <person name="Goldberg J."/>
            <person name="Griggs A."/>
            <person name="Gujja S."/>
            <person name="Hansen M."/>
            <person name="Howarth C."/>
            <person name="Imamovic A."/>
            <person name="Ireland A."/>
            <person name="Larimer J."/>
            <person name="McCowan C."/>
            <person name="Murphy C."/>
            <person name="Pearson M."/>
            <person name="Poon T.W."/>
            <person name="Priest M."/>
            <person name="Roberts A."/>
            <person name="Saif S."/>
            <person name="Shea T."/>
            <person name="Sykes S."/>
            <person name="Wortman J."/>
            <person name="Nusbaum C."/>
            <person name="Birren B."/>
        </authorList>
    </citation>
    <scope>NUCLEOTIDE SEQUENCE [LARGE SCALE GENOMIC DNA]</scope>
    <source>
        <strain evidence="2">APO3</strain>
    </source>
</reference>
<evidence type="ECO:0000313" key="2">
    <source>
        <dbReference type="EMBL" id="ETV85278.1"/>
    </source>
</evidence>
<feature type="non-terminal residue" evidence="2">
    <location>
        <position position="1"/>
    </location>
</feature>
<dbReference type="PANTHER" id="PTHR12482:SF62">
    <property type="entry name" value="LIPASE ROG1-RELATED"/>
    <property type="match status" value="1"/>
</dbReference>
<dbReference type="RefSeq" id="XP_009825296.1">
    <property type="nucleotide sequence ID" value="XM_009826994.1"/>
</dbReference>
<dbReference type="VEuPathDB" id="FungiDB:H257_03077"/>
<dbReference type="AlphaFoldDB" id="W4H281"/>
<dbReference type="GeneID" id="20805073"/>
<evidence type="ECO:0000259" key="1">
    <source>
        <dbReference type="Pfam" id="PF05057"/>
    </source>
</evidence>
<dbReference type="Gene3D" id="3.40.50.1820">
    <property type="entry name" value="alpha/beta hydrolase"/>
    <property type="match status" value="1"/>
</dbReference>
<protein>
    <recommendedName>
        <fullName evidence="1">DUF676 domain-containing protein</fullName>
    </recommendedName>
</protein>